<dbReference type="Proteomes" id="UP000000263">
    <property type="component" value="Chromosome"/>
</dbReference>
<proteinExistence type="predicted"/>
<sequence>MLTTDQEIRNLLTAARTVAVVGISDDPERDSYLVAEFLQRQGYRVIPVNPRLATLNIQVLGEKAYATLRDVPEPIDIVDIFRRPETVMPVVEDAIAVGAGAVWMQLSIVNEEAAARAEEAGLKVVMNRCMAVEHRRLIPKQA</sequence>
<dbReference type="RefSeq" id="WP_012122245.1">
    <property type="nucleotide sequence ID" value="NC_009767.1"/>
</dbReference>
<dbReference type="HOGENOM" id="CLU_112567_0_1_0"/>
<dbReference type="InterPro" id="IPR036291">
    <property type="entry name" value="NAD(P)-bd_dom_sf"/>
</dbReference>
<accession>A7NQH6</accession>
<dbReference type="SUPFAM" id="SSF51735">
    <property type="entry name" value="NAD(P)-binding Rossmann-fold domains"/>
    <property type="match status" value="1"/>
</dbReference>
<dbReference type="Gene3D" id="3.40.50.720">
    <property type="entry name" value="NAD(P)-binding Rossmann-like Domain"/>
    <property type="match status" value="1"/>
</dbReference>
<keyword evidence="3" id="KW-1185">Reference proteome</keyword>
<dbReference type="SMART" id="SM00881">
    <property type="entry name" value="CoA_binding"/>
    <property type="match status" value="1"/>
</dbReference>
<dbReference type="InterPro" id="IPR003781">
    <property type="entry name" value="CoA-bd"/>
</dbReference>
<dbReference type="eggNOG" id="COG1832">
    <property type="taxonomic scope" value="Bacteria"/>
</dbReference>
<dbReference type="PANTHER" id="PTHR33303:SF2">
    <property type="entry name" value="COA-BINDING DOMAIN-CONTAINING PROTEIN"/>
    <property type="match status" value="1"/>
</dbReference>
<reference evidence="2 3" key="1">
    <citation type="submission" date="2007-08" db="EMBL/GenBank/DDBJ databases">
        <title>Complete sequence of Roseiflexus castenholzii DSM 13941.</title>
        <authorList>
            <consortium name="US DOE Joint Genome Institute"/>
            <person name="Copeland A."/>
            <person name="Lucas S."/>
            <person name="Lapidus A."/>
            <person name="Barry K."/>
            <person name="Glavina del Rio T."/>
            <person name="Dalin E."/>
            <person name="Tice H."/>
            <person name="Pitluck S."/>
            <person name="Thompson L.S."/>
            <person name="Brettin T."/>
            <person name="Bruce D."/>
            <person name="Detter J.C."/>
            <person name="Han C."/>
            <person name="Tapia R."/>
            <person name="Schmutz J."/>
            <person name="Larimer F."/>
            <person name="Land M."/>
            <person name="Hauser L."/>
            <person name="Kyrpides N."/>
            <person name="Mikhailova N."/>
            <person name="Bryant D.A."/>
            <person name="Hanada S."/>
            <person name="Tsukatani Y."/>
            <person name="Richardson P."/>
        </authorList>
    </citation>
    <scope>NUCLEOTIDE SEQUENCE [LARGE SCALE GENOMIC DNA]</scope>
    <source>
        <strain evidence="3">DSM 13941 / HLO8</strain>
    </source>
</reference>
<evidence type="ECO:0000259" key="1">
    <source>
        <dbReference type="SMART" id="SM00881"/>
    </source>
</evidence>
<dbReference type="AlphaFoldDB" id="A7NQH6"/>
<name>A7NQH6_ROSCS</name>
<gene>
    <name evidence="2" type="ordered locus">Rcas_3783</name>
</gene>
<feature type="domain" description="CoA-binding" evidence="1">
    <location>
        <begin position="11"/>
        <end position="108"/>
    </location>
</feature>
<organism evidence="2 3">
    <name type="scientific">Roseiflexus castenholzii (strain DSM 13941 / HLO8)</name>
    <dbReference type="NCBI Taxonomy" id="383372"/>
    <lineage>
        <taxon>Bacteria</taxon>
        <taxon>Bacillati</taxon>
        <taxon>Chloroflexota</taxon>
        <taxon>Chloroflexia</taxon>
        <taxon>Chloroflexales</taxon>
        <taxon>Roseiflexineae</taxon>
        <taxon>Roseiflexaceae</taxon>
        <taxon>Roseiflexus</taxon>
    </lineage>
</organism>
<evidence type="ECO:0000313" key="3">
    <source>
        <dbReference type="Proteomes" id="UP000000263"/>
    </source>
</evidence>
<evidence type="ECO:0000313" key="2">
    <source>
        <dbReference type="EMBL" id="ABU59822.1"/>
    </source>
</evidence>
<protein>
    <submittedName>
        <fullName evidence="2">CoA-binding domain protein</fullName>
    </submittedName>
</protein>
<dbReference type="STRING" id="383372.Rcas_3783"/>
<dbReference type="PANTHER" id="PTHR33303">
    <property type="entry name" value="CYTOPLASMIC PROTEIN-RELATED"/>
    <property type="match status" value="1"/>
</dbReference>
<dbReference type="KEGG" id="rca:Rcas_3783"/>
<dbReference type="EMBL" id="CP000804">
    <property type="protein sequence ID" value="ABU59822.1"/>
    <property type="molecule type" value="Genomic_DNA"/>
</dbReference>
<dbReference type="Pfam" id="PF13380">
    <property type="entry name" value="CoA_binding_2"/>
    <property type="match status" value="1"/>
</dbReference>